<reference evidence="3" key="1">
    <citation type="submission" date="2017-11" db="EMBL/GenBank/DDBJ databases">
        <authorList>
            <person name="Kajale S.C."/>
            <person name="Sharma A."/>
        </authorList>
    </citation>
    <scope>NUCLEOTIDE SEQUENCE</scope>
    <source>
        <strain evidence="3">LS1_42</strain>
    </source>
</reference>
<accession>A0A8J8TSG9</accession>
<gene>
    <name evidence="3" type="ORF">CV102_07025</name>
</gene>
<dbReference type="Proteomes" id="UP000766904">
    <property type="component" value="Unassembled WGS sequence"/>
</dbReference>
<proteinExistence type="predicted"/>
<comment type="caution">
    <text evidence="3">The sequence shown here is derived from an EMBL/GenBank/DDBJ whole genome shotgun (WGS) entry which is preliminary data.</text>
</comment>
<dbReference type="EMBL" id="PHNJ01000003">
    <property type="protein sequence ID" value="TYL39040.1"/>
    <property type="molecule type" value="Genomic_DNA"/>
</dbReference>
<name>A0A8J8TSG9_9EURY</name>
<evidence type="ECO:0000256" key="2">
    <source>
        <dbReference type="SAM" id="Phobius"/>
    </source>
</evidence>
<organism evidence="3 4">
    <name type="scientific">Natronococcus pandeyae</name>
    <dbReference type="NCBI Taxonomy" id="2055836"/>
    <lineage>
        <taxon>Archaea</taxon>
        <taxon>Methanobacteriati</taxon>
        <taxon>Methanobacteriota</taxon>
        <taxon>Stenosarchaea group</taxon>
        <taxon>Halobacteria</taxon>
        <taxon>Halobacteriales</taxon>
        <taxon>Natrialbaceae</taxon>
        <taxon>Natronococcus</taxon>
    </lineage>
</organism>
<keyword evidence="4" id="KW-1185">Reference proteome</keyword>
<dbReference type="AlphaFoldDB" id="A0A8J8TSG9"/>
<feature type="region of interest" description="Disordered" evidence="1">
    <location>
        <begin position="82"/>
        <end position="101"/>
    </location>
</feature>
<evidence type="ECO:0000313" key="3">
    <source>
        <dbReference type="EMBL" id="TYL39040.1"/>
    </source>
</evidence>
<feature type="transmembrane region" description="Helical" evidence="2">
    <location>
        <begin position="6"/>
        <end position="25"/>
    </location>
</feature>
<evidence type="ECO:0000313" key="4">
    <source>
        <dbReference type="Proteomes" id="UP000766904"/>
    </source>
</evidence>
<feature type="compositionally biased region" description="Acidic residues" evidence="1">
    <location>
        <begin position="82"/>
        <end position="92"/>
    </location>
</feature>
<protein>
    <submittedName>
        <fullName evidence="3">Uncharacterized protein</fullName>
    </submittedName>
</protein>
<evidence type="ECO:0000256" key="1">
    <source>
        <dbReference type="SAM" id="MobiDB-lite"/>
    </source>
</evidence>
<dbReference type="RefSeq" id="WP_148857177.1">
    <property type="nucleotide sequence ID" value="NZ_PHNJ01000003.1"/>
</dbReference>
<keyword evidence="2" id="KW-0472">Membrane</keyword>
<feature type="transmembrane region" description="Helical" evidence="2">
    <location>
        <begin position="37"/>
        <end position="56"/>
    </location>
</feature>
<sequence length="101" mass="10726">MDGLDVAVAAFGLSGTAAIFALIHRDAIKQGISRPQRWAAIAALPFLLGVGLYLFAPAPMTGVIMTANTGLVLYTFEREIANENDEDGDESVEPGTLPHQK</sequence>
<keyword evidence="2" id="KW-0812">Transmembrane</keyword>
<dbReference type="OrthoDB" id="166447at2157"/>
<keyword evidence="2" id="KW-1133">Transmembrane helix</keyword>